<dbReference type="Pfam" id="PF00149">
    <property type="entry name" value="Metallophos"/>
    <property type="match status" value="1"/>
</dbReference>
<evidence type="ECO:0000313" key="3">
    <source>
        <dbReference type="Proteomes" id="UP001208690"/>
    </source>
</evidence>
<sequence>MSDPIYAIGDVHGRLDELQRVLALIETDGGPDAQVVLLGDYIDRGPDSRGVVQFLVDAQRAGRNWITLKGNHDRYLTRFLDDMAVSDPAVPAGLTWFNPRLGGDKTMASYGVDASETSPLEPVLDAARNAVPQAHRDFLADLPVIHVTDDLVFAHAGIRPGVPLDQQVEDDLIWIRRDFIDDRTDHGRLVVHGHTSVDWPEHAGNRVNLDGGAGFFRPLHAAVFEGRQGWLLSERGRQEIPKVPTARRRWPFG</sequence>
<dbReference type="EMBL" id="JALIEB010000001">
    <property type="protein sequence ID" value="MCV3269950.1"/>
    <property type="molecule type" value="Genomic_DNA"/>
</dbReference>
<keyword evidence="3" id="KW-1185">Reference proteome</keyword>
<comment type="caution">
    <text evidence="2">The sequence shown here is derived from an EMBL/GenBank/DDBJ whole genome shotgun (WGS) entry which is preliminary data.</text>
</comment>
<organism evidence="2 3">
    <name type="scientific">Roseobacter sinensis</name>
    <dbReference type="NCBI Taxonomy" id="2931391"/>
    <lineage>
        <taxon>Bacteria</taxon>
        <taxon>Pseudomonadati</taxon>
        <taxon>Pseudomonadota</taxon>
        <taxon>Alphaproteobacteria</taxon>
        <taxon>Rhodobacterales</taxon>
        <taxon>Roseobacteraceae</taxon>
        <taxon>Roseobacter</taxon>
    </lineage>
</organism>
<name>A0ABT3B8Q6_9RHOB</name>
<dbReference type="InterPro" id="IPR029052">
    <property type="entry name" value="Metallo-depent_PP-like"/>
</dbReference>
<dbReference type="PANTHER" id="PTHR42850:SF4">
    <property type="entry name" value="ZINC-DEPENDENT ENDOPOLYPHOSPHATASE"/>
    <property type="match status" value="1"/>
</dbReference>
<dbReference type="InterPro" id="IPR050126">
    <property type="entry name" value="Ap4A_hydrolase"/>
</dbReference>
<dbReference type="InterPro" id="IPR004843">
    <property type="entry name" value="Calcineurin-like_PHP"/>
</dbReference>
<protein>
    <submittedName>
        <fullName evidence="2">Serine/threonine protein phosphatase</fullName>
    </submittedName>
</protein>
<evidence type="ECO:0000313" key="2">
    <source>
        <dbReference type="EMBL" id="MCV3269950.1"/>
    </source>
</evidence>
<dbReference type="SUPFAM" id="SSF56300">
    <property type="entry name" value="Metallo-dependent phosphatases"/>
    <property type="match status" value="1"/>
</dbReference>
<evidence type="ECO:0000259" key="1">
    <source>
        <dbReference type="Pfam" id="PF00149"/>
    </source>
</evidence>
<proteinExistence type="predicted"/>
<feature type="domain" description="Calcineurin-like phosphoesterase" evidence="1">
    <location>
        <begin position="4"/>
        <end position="198"/>
    </location>
</feature>
<dbReference type="Gene3D" id="3.60.21.10">
    <property type="match status" value="1"/>
</dbReference>
<dbReference type="RefSeq" id="WP_263842278.1">
    <property type="nucleotide sequence ID" value="NZ_JALIEB010000001.1"/>
</dbReference>
<gene>
    <name evidence="2" type="ORF">MUB52_00785</name>
</gene>
<dbReference type="PANTHER" id="PTHR42850">
    <property type="entry name" value="METALLOPHOSPHOESTERASE"/>
    <property type="match status" value="1"/>
</dbReference>
<reference evidence="2 3" key="1">
    <citation type="submission" date="2022-04" db="EMBL/GenBank/DDBJ databases">
        <title>Roseobacter sp. WL0113 is a bacterium isolated from neritic sediment.</title>
        <authorList>
            <person name="Wang L."/>
            <person name="He W."/>
            <person name="Zhang D.-F."/>
        </authorList>
    </citation>
    <scope>NUCLEOTIDE SEQUENCE [LARGE SCALE GENOMIC DNA]</scope>
    <source>
        <strain evidence="2 3">WL0113</strain>
    </source>
</reference>
<dbReference type="CDD" id="cd00144">
    <property type="entry name" value="MPP_PPP_family"/>
    <property type="match status" value="1"/>
</dbReference>
<accession>A0ABT3B8Q6</accession>
<dbReference type="Proteomes" id="UP001208690">
    <property type="component" value="Unassembled WGS sequence"/>
</dbReference>